<dbReference type="RefSeq" id="WP_182808648.1">
    <property type="nucleotide sequence ID" value="NZ_JACJFM010000010.1"/>
</dbReference>
<comment type="similarity">
    <text evidence="1">Belongs to the UPF0149 family.</text>
</comment>
<dbReference type="Gene3D" id="1.20.120.740">
    <property type="entry name" value="YgfB uncharacterised protein family UPF0149, PF03695"/>
    <property type="match status" value="1"/>
</dbReference>
<dbReference type="SUPFAM" id="SSF101327">
    <property type="entry name" value="YgfB-like"/>
    <property type="match status" value="1"/>
</dbReference>
<keyword evidence="3" id="KW-1185">Reference proteome</keyword>
<gene>
    <name evidence="2" type="ORF">H4O21_09590</name>
</gene>
<dbReference type="PANTHER" id="PTHR37528:SF1">
    <property type="entry name" value="UPF0149 PROTEIN YGFB"/>
    <property type="match status" value="1"/>
</dbReference>
<comment type="caution">
    <text evidence="2">The sequence shown here is derived from an EMBL/GenBank/DDBJ whole genome shotgun (WGS) entry which is preliminary data.</text>
</comment>
<dbReference type="Pfam" id="PF03695">
    <property type="entry name" value="UPF0149"/>
    <property type="match status" value="1"/>
</dbReference>
<reference evidence="2 3" key="1">
    <citation type="submission" date="2020-08" db="EMBL/GenBank/DDBJ databases">
        <title>Oceanospirillum sp. nov. isolated from marine sediment.</title>
        <authorList>
            <person name="Ji X."/>
        </authorList>
    </citation>
    <scope>NUCLEOTIDE SEQUENCE [LARGE SCALE GENOMIC DNA]</scope>
    <source>
        <strain evidence="2 3">D5</strain>
    </source>
</reference>
<accession>A0A839IQP4</accession>
<dbReference type="GO" id="GO:0005829">
    <property type="term" value="C:cytosol"/>
    <property type="evidence" value="ECO:0007669"/>
    <property type="project" value="TreeGrafter"/>
</dbReference>
<protein>
    <submittedName>
        <fullName evidence="2">UPF0149 family protein</fullName>
    </submittedName>
</protein>
<dbReference type="Proteomes" id="UP000565262">
    <property type="component" value="Unassembled WGS sequence"/>
</dbReference>
<dbReference type="InterPro" id="IPR036255">
    <property type="entry name" value="YgfB-like_sf"/>
</dbReference>
<dbReference type="EMBL" id="JACJFM010000010">
    <property type="protein sequence ID" value="MBB1486862.1"/>
    <property type="molecule type" value="Genomic_DNA"/>
</dbReference>
<evidence type="ECO:0000256" key="1">
    <source>
        <dbReference type="ARBA" id="ARBA00038308"/>
    </source>
</evidence>
<dbReference type="PANTHER" id="PTHR37528">
    <property type="entry name" value="UPF0149 PROTEIN YGFB"/>
    <property type="match status" value="1"/>
</dbReference>
<dbReference type="AlphaFoldDB" id="A0A839IQP4"/>
<sequence>MNETQQPGFAEISNLFLRNGCLHSPAELHGDLCGQLCAGRQPALDAWLIQSIQFMEAEQLDSSNSKVELAELLETTTSGLQDEELGFSLLIADEDYSLNERMQTLLEWCEGFLSALADNQQFKEGALSEELKEAIEDLEQIASVSEAIDDDEQNEQDFFAVSEYVRMTAMMLYTECNPGTPDVMADQSGAALQ</sequence>
<evidence type="ECO:0000313" key="2">
    <source>
        <dbReference type="EMBL" id="MBB1486862.1"/>
    </source>
</evidence>
<organism evidence="2 3">
    <name type="scientific">Oceanospirillum sediminis</name>
    <dbReference type="NCBI Taxonomy" id="2760088"/>
    <lineage>
        <taxon>Bacteria</taxon>
        <taxon>Pseudomonadati</taxon>
        <taxon>Pseudomonadota</taxon>
        <taxon>Gammaproteobacteria</taxon>
        <taxon>Oceanospirillales</taxon>
        <taxon>Oceanospirillaceae</taxon>
        <taxon>Oceanospirillum</taxon>
    </lineage>
</organism>
<name>A0A839IQP4_9GAMM</name>
<evidence type="ECO:0000313" key="3">
    <source>
        <dbReference type="Proteomes" id="UP000565262"/>
    </source>
</evidence>
<proteinExistence type="inferred from homology"/>
<dbReference type="InterPro" id="IPR011978">
    <property type="entry name" value="YgfB-like"/>
</dbReference>